<evidence type="ECO:0000256" key="3">
    <source>
        <dbReference type="ARBA" id="ARBA00023163"/>
    </source>
</evidence>
<evidence type="ECO:0000313" key="5">
    <source>
        <dbReference type="EMBL" id="ALH81410.1"/>
    </source>
</evidence>
<feature type="domain" description="HTH asnC-type" evidence="4">
    <location>
        <begin position="7"/>
        <end position="68"/>
    </location>
</feature>
<name>A0A0P0DLV2_SPHMC</name>
<reference evidence="8" key="2">
    <citation type="submission" date="2015-11" db="EMBL/GenBank/DDBJ databases">
        <title>Complete genome sequence of a polyethylene-glycol degrader Sphingopyxis macrogoltabida 203N (NBRC 111659).</title>
        <authorList>
            <person name="Yoshiyuki O."/>
            <person name="Shouta N."/>
            <person name="Nagata Y."/>
            <person name="Numata M."/>
            <person name="Tsuchikane K."/>
            <person name="Hosoyama A."/>
            <person name="Yamazoe A."/>
            <person name="Tsuda M."/>
            <person name="Fujita N."/>
            <person name="Kawai F."/>
        </authorList>
    </citation>
    <scope>NUCLEOTIDE SEQUENCE [LARGE SCALE GENOMIC DNA]</scope>
    <source>
        <strain evidence="8">203N</strain>
    </source>
</reference>
<dbReference type="InterPro" id="IPR036388">
    <property type="entry name" value="WH-like_DNA-bd_sf"/>
</dbReference>
<dbReference type="OrthoDB" id="8590699at2"/>
<dbReference type="AlphaFoldDB" id="A0A0P0DLV2"/>
<dbReference type="PATRIC" id="fig|33050.5.peg.2869"/>
<dbReference type="STRING" id="33050.AN936_13870"/>
<dbReference type="SUPFAM" id="SSF54909">
    <property type="entry name" value="Dimeric alpha+beta barrel"/>
    <property type="match status" value="1"/>
</dbReference>
<evidence type="ECO:0000313" key="7">
    <source>
        <dbReference type="Proteomes" id="UP000058074"/>
    </source>
</evidence>
<evidence type="ECO:0000256" key="1">
    <source>
        <dbReference type="ARBA" id="ARBA00023015"/>
    </source>
</evidence>
<evidence type="ECO:0000259" key="4">
    <source>
        <dbReference type="PROSITE" id="PS50956"/>
    </source>
</evidence>
<dbReference type="InterPro" id="IPR036390">
    <property type="entry name" value="WH_DNA-bd_sf"/>
</dbReference>
<reference evidence="6 8" key="4">
    <citation type="journal article" date="2016" name="Genome Announc.">
        <title>Complete Genome Sequence of Sphingopyxis macrogoltabida Strain 203N (NBRC 111659), a Polyethylene Glycol Degrader.</title>
        <authorList>
            <person name="Ohtsubo Y."/>
            <person name="Nonoyama S."/>
            <person name="Nagata Y."/>
            <person name="Numata M."/>
            <person name="Tsuchikane K."/>
            <person name="Hosoyama A."/>
            <person name="Yamazoe A."/>
            <person name="Tsuda M."/>
            <person name="Fujita N."/>
            <person name="Kawai F."/>
        </authorList>
    </citation>
    <scope>NUCLEOTIDE SEQUENCE [LARGE SCALE GENOMIC DNA]</scope>
    <source>
        <strain evidence="6 8">203N</strain>
    </source>
</reference>
<reference evidence="5 7" key="1">
    <citation type="journal article" date="2015" name="Genome Announc.">
        <title>Complete Genome Sequence of Polypropylene Glycol- and Polyethylene Glycol-Degrading Sphingopyxis macrogoltabida Strain EY-1.</title>
        <authorList>
            <person name="Ohtsubo Y."/>
            <person name="Nagata Y."/>
            <person name="Numata M."/>
            <person name="Tsuchikane K."/>
            <person name="Hosoyama A."/>
            <person name="Yamazoe A."/>
            <person name="Tsuda M."/>
            <person name="Fujita N."/>
            <person name="Kawai F."/>
        </authorList>
    </citation>
    <scope>NUCLEOTIDE SEQUENCE [LARGE SCALE GENOMIC DNA]</scope>
    <source>
        <strain evidence="5 7">EY-1</strain>
    </source>
</reference>
<dbReference type="Pfam" id="PF13412">
    <property type="entry name" value="HTH_24"/>
    <property type="match status" value="1"/>
</dbReference>
<dbReference type="InterPro" id="IPR011008">
    <property type="entry name" value="Dimeric_a/b-barrel"/>
</dbReference>
<evidence type="ECO:0000313" key="6">
    <source>
        <dbReference type="EMBL" id="AMU88333.1"/>
    </source>
</evidence>
<dbReference type="Gene3D" id="3.30.70.920">
    <property type="match status" value="1"/>
</dbReference>
<dbReference type="GO" id="GO:0005829">
    <property type="term" value="C:cytosol"/>
    <property type="evidence" value="ECO:0007669"/>
    <property type="project" value="TreeGrafter"/>
</dbReference>
<dbReference type="PROSITE" id="PS50956">
    <property type="entry name" value="HTH_ASNC_2"/>
    <property type="match status" value="1"/>
</dbReference>
<dbReference type="Proteomes" id="UP000058074">
    <property type="component" value="Chromosome"/>
</dbReference>
<dbReference type="Pfam" id="PF01037">
    <property type="entry name" value="AsnC_trans_reg"/>
    <property type="match status" value="1"/>
</dbReference>
<accession>A0A0P0DLV2</accession>
<keyword evidence="2" id="KW-0238">DNA-binding</keyword>
<gene>
    <name evidence="5" type="ORF">AN936_13870</name>
    <name evidence="6" type="ORF">ATM17_04650</name>
</gene>
<evidence type="ECO:0000256" key="2">
    <source>
        <dbReference type="ARBA" id="ARBA00023125"/>
    </source>
</evidence>
<dbReference type="KEGG" id="smag:AN936_13870"/>
<dbReference type="InterPro" id="IPR000485">
    <property type="entry name" value="AsnC-type_HTH_dom"/>
</dbReference>
<dbReference type="PANTHER" id="PTHR30154:SF34">
    <property type="entry name" value="TRANSCRIPTIONAL REGULATOR AZLB"/>
    <property type="match status" value="1"/>
</dbReference>
<dbReference type="SMART" id="SM00344">
    <property type="entry name" value="HTH_ASNC"/>
    <property type="match status" value="1"/>
</dbReference>
<dbReference type="EMBL" id="CP013344">
    <property type="protein sequence ID" value="AMU88333.1"/>
    <property type="molecule type" value="Genomic_DNA"/>
</dbReference>
<protein>
    <submittedName>
        <fullName evidence="6">AsnC family transcriptional regulator</fullName>
    </submittedName>
</protein>
<dbReference type="EMBL" id="CP012700">
    <property type="protein sequence ID" value="ALH81410.1"/>
    <property type="molecule type" value="Genomic_DNA"/>
</dbReference>
<keyword evidence="8" id="KW-1185">Reference proteome</keyword>
<keyword evidence="3" id="KW-0804">Transcription</keyword>
<dbReference type="PRINTS" id="PR00033">
    <property type="entry name" value="HTHASNC"/>
</dbReference>
<dbReference type="GO" id="GO:0043565">
    <property type="term" value="F:sequence-specific DNA binding"/>
    <property type="evidence" value="ECO:0007669"/>
    <property type="project" value="InterPro"/>
</dbReference>
<dbReference type="GO" id="GO:0043200">
    <property type="term" value="P:response to amino acid"/>
    <property type="evidence" value="ECO:0007669"/>
    <property type="project" value="TreeGrafter"/>
</dbReference>
<reference evidence="6" key="3">
    <citation type="submission" date="2015-11" db="EMBL/GenBank/DDBJ databases">
        <authorList>
            <person name="Yoshiyuki O."/>
        </authorList>
    </citation>
    <scope>NUCLEOTIDE SEQUENCE</scope>
    <source>
        <strain evidence="6">203N</strain>
    </source>
</reference>
<proteinExistence type="predicted"/>
<keyword evidence="1" id="KW-0805">Transcription regulation</keyword>
<dbReference type="InterPro" id="IPR019887">
    <property type="entry name" value="Tscrpt_reg_AsnC/Lrp_C"/>
</dbReference>
<evidence type="ECO:0000313" key="8">
    <source>
        <dbReference type="Proteomes" id="UP000076088"/>
    </source>
</evidence>
<dbReference type="PANTHER" id="PTHR30154">
    <property type="entry name" value="LEUCINE-RESPONSIVE REGULATORY PROTEIN"/>
    <property type="match status" value="1"/>
</dbReference>
<dbReference type="RefSeq" id="WP_054588626.1">
    <property type="nucleotide sequence ID" value="NZ_CP009429.1"/>
</dbReference>
<dbReference type="Proteomes" id="UP000076088">
    <property type="component" value="Chromosome"/>
</dbReference>
<sequence>MRKMIDLDRFDRRLLEEVRRDNLQPARILADKVGLSVSAVLRRLRRLREEKVIVADIAVVNPALTGSALTMHVLVQMQQAGPQTMDGFAREIVHHPEVTGAWDVTGDDDFLLRVQVGAMEEYDAFTRRALGEDKGVHSFTTLITIRNIIENDVARRPLRDR</sequence>
<dbReference type="InterPro" id="IPR019888">
    <property type="entry name" value="Tscrpt_reg_AsnC-like"/>
</dbReference>
<dbReference type="Gene3D" id="1.10.10.10">
    <property type="entry name" value="Winged helix-like DNA-binding domain superfamily/Winged helix DNA-binding domain"/>
    <property type="match status" value="1"/>
</dbReference>
<dbReference type="SUPFAM" id="SSF46785">
    <property type="entry name" value="Winged helix' DNA-binding domain"/>
    <property type="match status" value="1"/>
</dbReference>
<dbReference type="KEGG" id="smaz:LH19_04690"/>
<organism evidence="6 8">
    <name type="scientific">Sphingopyxis macrogoltabida</name>
    <name type="common">Sphingomonas macrogoltabidus</name>
    <dbReference type="NCBI Taxonomy" id="33050"/>
    <lineage>
        <taxon>Bacteria</taxon>
        <taxon>Pseudomonadati</taxon>
        <taxon>Pseudomonadota</taxon>
        <taxon>Alphaproteobacteria</taxon>
        <taxon>Sphingomonadales</taxon>
        <taxon>Sphingomonadaceae</taxon>
        <taxon>Sphingopyxis</taxon>
    </lineage>
</organism>